<keyword evidence="4 6" id="KW-1133">Transmembrane helix</keyword>
<dbReference type="AlphaFoldDB" id="A1CJR5"/>
<dbReference type="PANTHER" id="PTHR45649:SF14">
    <property type="entry name" value="GABA PERMEASE"/>
    <property type="match status" value="1"/>
</dbReference>
<keyword evidence="3 6" id="KW-0812">Transmembrane</keyword>
<evidence type="ECO:0000256" key="5">
    <source>
        <dbReference type="ARBA" id="ARBA00023136"/>
    </source>
</evidence>
<gene>
    <name evidence="7" type="ORF">ACLA_035920</name>
</gene>
<protein>
    <recommendedName>
        <fullName evidence="9">Amino acid permease</fullName>
    </recommendedName>
</protein>
<dbReference type="GO" id="GO:0016020">
    <property type="term" value="C:membrane"/>
    <property type="evidence" value="ECO:0007669"/>
    <property type="project" value="UniProtKB-SubCell"/>
</dbReference>
<dbReference type="RefSeq" id="XP_001270815.1">
    <property type="nucleotide sequence ID" value="XM_001270814.1"/>
</dbReference>
<dbReference type="VEuPathDB" id="FungiDB:ACLA_035920"/>
<feature type="transmembrane region" description="Helical" evidence="6">
    <location>
        <begin position="393"/>
        <end position="414"/>
    </location>
</feature>
<evidence type="ECO:0000313" key="8">
    <source>
        <dbReference type="Proteomes" id="UP000006701"/>
    </source>
</evidence>
<dbReference type="GeneID" id="4702758"/>
<feature type="transmembrane region" description="Helical" evidence="6">
    <location>
        <begin position="323"/>
        <end position="345"/>
    </location>
</feature>
<dbReference type="EMBL" id="DS027056">
    <property type="protein sequence ID" value="EAW09389.1"/>
    <property type="molecule type" value="Genomic_DNA"/>
</dbReference>
<evidence type="ECO:0000256" key="4">
    <source>
        <dbReference type="ARBA" id="ARBA00022989"/>
    </source>
</evidence>
<sequence length="450" mass="48571">MSSIKNHHGDDDAQLAAMGYKAELDRNFSMLFSWQRWMPILSWITGWVNVSGWVALVATGGLLGSQLILGVISLMNPTYEAQRWHQFLIYIAYNIAGFIINALMNSFLPLVTRSAFIWSLTGFAVISITVLACASPNYSSGEFVFTDFINHTGWPDGVAWLLGLLQGGLGVTGFDGVAHMIEEIPNASVVGPKIMIGCVGIGTVTGIIFLVVLLFVAGNIDDVISSSAGPLLQILKNATNSNAGAICLLMFPLVCMLFATTSIMTTSSRMIFAFARDGGLPASPFFSKVHPKLKVPLNALYLNLVLVVIFGCIFLGSTSAFNAIVSASVVLLDLAYGIPIAVNCLRGRNMLPERPFVLPNIVGWIANAVSLVYISVTTVLFLFPPELPVSGSNMNYCVAAIGIIMVISTIQWFVDGRKNFTGPRADIDVLTGEHPVTQYPSNHDVAPREK</sequence>
<dbReference type="HOGENOM" id="CLU_004495_4_0_1"/>
<feature type="transmembrane region" description="Helical" evidence="6">
    <location>
        <begin position="240"/>
        <end position="260"/>
    </location>
</feature>
<evidence type="ECO:0000256" key="6">
    <source>
        <dbReference type="SAM" id="Phobius"/>
    </source>
</evidence>
<comment type="subcellular location">
    <subcellularLocation>
        <location evidence="1">Membrane</location>
        <topology evidence="1">Multi-pass membrane protein</topology>
    </subcellularLocation>
</comment>
<dbReference type="PANTHER" id="PTHR45649">
    <property type="entry name" value="AMINO-ACID PERMEASE BAT1"/>
    <property type="match status" value="1"/>
</dbReference>
<keyword evidence="2" id="KW-0813">Transport</keyword>
<feature type="transmembrane region" description="Helical" evidence="6">
    <location>
        <begin position="115"/>
        <end position="138"/>
    </location>
</feature>
<feature type="transmembrane region" description="Helical" evidence="6">
    <location>
        <begin position="84"/>
        <end position="103"/>
    </location>
</feature>
<evidence type="ECO:0000256" key="2">
    <source>
        <dbReference type="ARBA" id="ARBA00022448"/>
    </source>
</evidence>
<feature type="transmembrane region" description="Helical" evidence="6">
    <location>
        <begin position="40"/>
        <end position="64"/>
    </location>
</feature>
<dbReference type="Proteomes" id="UP000006701">
    <property type="component" value="Unassembled WGS sequence"/>
</dbReference>
<feature type="transmembrane region" description="Helical" evidence="6">
    <location>
        <begin position="297"/>
        <end position="317"/>
    </location>
</feature>
<dbReference type="GO" id="GO:0022857">
    <property type="term" value="F:transmembrane transporter activity"/>
    <property type="evidence" value="ECO:0007669"/>
    <property type="project" value="InterPro"/>
</dbReference>
<accession>A1CJR5</accession>
<proteinExistence type="predicted"/>
<dbReference type="STRING" id="344612.A1CJR5"/>
<dbReference type="OMA" id="YCIGIGM"/>
<feature type="transmembrane region" description="Helical" evidence="6">
    <location>
        <begin position="357"/>
        <end position="381"/>
    </location>
</feature>
<dbReference type="PIRSF" id="PIRSF006060">
    <property type="entry name" value="AA_transporter"/>
    <property type="match status" value="1"/>
</dbReference>
<dbReference type="eggNOG" id="KOG1289">
    <property type="taxonomic scope" value="Eukaryota"/>
</dbReference>
<dbReference type="OrthoDB" id="4476201at2759"/>
<feature type="transmembrane region" description="Helical" evidence="6">
    <location>
        <begin position="194"/>
        <end position="220"/>
    </location>
</feature>
<dbReference type="Gene3D" id="1.20.1740.10">
    <property type="entry name" value="Amino acid/polyamine transporter I"/>
    <property type="match status" value="1"/>
</dbReference>
<evidence type="ECO:0008006" key="9">
    <source>
        <dbReference type="Google" id="ProtNLM"/>
    </source>
</evidence>
<evidence type="ECO:0000256" key="1">
    <source>
        <dbReference type="ARBA" id="ARBA00004141"/>
    </source>
</evidence>
<keyword evidence="5 6" id="KW-0472">Membrane</keyword>
<dbReference type="Pfam" id="PF13520">
    <property type="entry name" value="AA_permease_2"/>
    <property type="match status" value="1"/>
</dbReference>
<reference evidence="7 8" key="1">
    <citation type="journal article" date="2008" name="PLoS Genet.">
        <title>Genomic islands in the pathogenic filamentous fungus Aspergillus fumigatus.</title>
        <authorList>
            <person name="Fedorova N.D."/>
            <person name="Khaldi N."/>
            <person name="Joardar V.S."/>
            <person name="Maiti R."/>
            <person name="Amedeo P."/>
            <person name="Anderson M.J."/>
            <person name="Crabtree J."/>
            <person name="Silva J.C."/>
            <person name="Badger J.H."/>
            <person name="Albarraq A."/>
            <person name="Angiuoli S."/>
            <person name="Bussey H."/>
            <person name="Bowyer P."/>
            <person name="Cotty P.J."/>
            <person name="Dyer P.S."/>
            <person name="Egan A."/>
            <person name="Galens K."/>
            <person name="Fraser-Liggett C.M."/>
            <person name="Haas B.J."/>
            <person name="Inman J.M."/>
            <person name="Kent R."/>
            <person name="Lemieux S."/>
            <person name="Malavazi I."/>
            <person name="Orvis J."/>
            <person name="Roemer T."/>
            <person name="Ronning C.M."/>
            <person name="Sundaram J.P."/>
            <person name="Sutton G."/>
            <person name="Turner G."/>
            <person name="Venter J.C."/>
            <person name="White O.R."/>
            <person name="Whitty B.R."/>
            <person name="Youngman P."/>
            <person name="Wolfe K.H."/>
            <person name="Goldman G.H."/>
            <person name="Wortman J.R."/>
            <person name="Jiang B."/>
            <person name="Denning D.W."/>
            <person name="Nierman W.C."/>
        </authorList>
    </citation>
    <scope>NUCLEOTIDE SEQUENCE [LARGE SCALE GENOMIC DNA]</scope>
    <source>
        <strain evidence="8">ATCC 1007 / CBS 513.65 / DSM 816 / NCTC 3887 / NRRL 1</strain>
    </source>
</reference>
<keyword evidence="8" id="KW-1185">Reference proteome</keyword>
<feature type="transmembrane region" description="Helical" evidence="6">
    <location>
        <begin position="158"/>
        <end position="182"/>
    </location>
</feature>
<evidence type="ECO:0000256" key="3">
    <source>
        <dbReference type="ARBA" id="ARBA00022692"/>
    </source>
</evidence>
<dbReference type="InterPro" id="IPR002293">
    <property type="entry name" value="AA/rel_permease1"/>
</dbReference>
<name>A1CJR5_ASPCL</name>
<evidence type="ECO:0000313" key="7">
    <source>
        <dbReference type="EMBL" id="EAW09389.1"/>
    </source>
</evidence>
<organism evidence="7 8">
    <name type="scientific">Aspergillus clavatus (strain ATCC 1007 / CBS 513.65 / DSM 816 / NCTC 3887 / NRRL 1 / QM 1276 / 107)</name>
    <dbReference type="NCBI Taxonomy" id="344612"/>
    <lineage>
        <taxon>Eukaryota</taxon>
        <taxon>Fungi</taxon>
        <taxon>Dikarya</taxon>
        <taxon>Ascomycota</taxon>
        <taxon>Pezizomycotina</taxon>
        <taxon>Eurotiomycetes</taxon>
        <taxon>Eurotiomycetidae</taxon>
        <taxon>Eurotiales</taxon>
        <taxon>Aspergillaceae</taxon>
        <taxon>Aspergillus</taxon>
        <taxon>Aspergillus subgen. Fumigati</taxon>
    </lineage>
</organism>
<dbReference type="KEGG" id="act:ACLA_035920"/>